<dbReference type="InterPro" id="IPR011761">
    <property type="entry name" value="ATP-grasp"/>
</dbReference>
<keyword evidence="2" id="KW-1003">Cell membrane</keyword>
<feature type="transmembrane region" description="Helical" evidence="6">
    <location>
        <begin position="158"/>
        <end position="181"/>
    </location>
</feature>
<name>A0A0F9VII1_9ZZZZ</name>
<evidence type="ECO:0000256" key="4">
    <source>
        <dbReference type="ARBA" id="ARBA00022989"/>
    </source>
</evidence>
<comment type="subcellular location">
    <subcellularLocation>
        <location evidence="1">Cell membrane</location>
        <topology evidence="1">Multi-pass membrane protein</topology>
    </subcellularLocation>
</comment>
<dbReference type="Pfam" id="PF09335">
    <property type="entry name" value="VTT_dom"/>
    <property type="match status" value="1"/>
</dbReference>
<dbReference type="PANTHER" id="PTHR30353">
    <property type="entry name" value="INNER MEMBRANE PROTEIN DEDA-RELATED"/>
    <property type="match status" value="1"/>
</dbReference>
<evidence type="ECO:0000256" key="2">
    <source>
        <dbReference type="ARBA" id="ARBA00022475"/>
    </source>
</evidence>
<evidence type="ECO:0000256" key="3">
    <source>
        <dbReference type="ARBA" id="ARBA00022692"/>
    </source>
</evidence>
<dbReference type="EMBL" id="LAZR01000346">
    <property type="protein sequence ID" value="KKN73306.1"/>
    <property type="molecule type" value="Genomic_DNA"/>
</dbReference>
<accession>A0A0F9VII1</accession>
<evidence type="ECO:0000259" key="7">
    <source>
        <dbReference type="PROSITE" id="PS50975"/>
    </source>
</evidence>
<dbReference type="PROSITE" id="PS50975">
    <property type="entry name" value="ATP_GRASP"/>
    <property type="match status" value="1"/>
</dbReference>
<reference evidence="8" key="1">
    <citation type="journal article" date="2015" name="Nature">
        <title>Complex archaea that bridge the gap between prokaryotes and eukaryotes.</title>
        <authorList>
            <person name="Spang A."/>
            <person name="Saw J.H."/>
            <person name="Jorgensen S.L."/>
            <person name="Zaremba-Niedzwiedzka K."/>
            <person name="Martijn J."/>
            <person name="Lind A.E."/>
            <person name="van Eijk R."/>
            <person name="Schleper C."/>
            <person name="Guy L."/>
            <person name="Ettema T.J."/>
        </authorList>
    </citation>
    <scope>NUCLEOTIDE SEQUENCE</scope>
</reference>
<dbReference type="InterPro" id="IPR032816">
    <property type="entry name" value="VTT_dom"/>
</dbReference>
<comment type="caution">
    <text evidence="8">The sequence shown here is derived from an EMBL/GenBank/DDBJ whole genome shotgun (WGS) entry which is preliminary data.</text>
</comment>
<feature type="transmembrane region" description="Helical" evidence="6">
    <location>
        <begin position="188"/>
        <end position="210"/>
    </location>
</feature>
<dbReference type="PANTHER" id="PTHR30353:SF15">
    <property type="entry name" value="INNER MEMBRANE PROTEIN YABI"/>
    <property type="match status" value="1"/>
</dbReference>
<evidence type="ECO:0000313" key="8">
    <source>
        <dbReference type="EMBL" id="KKN73306.1"/>
    </source>
</evidence>
<keyword evidence="5 6" id="KW-0472">Membrane</keyword>
<evidence type="ECO:0000256" key="1">
    <source>
        <dbReference type="ARBA" id="ARBA00004651"/>
    </source>
</evidence>
<proteinExistence type="predicted"/>
<dbReference type="AlphaFoldDB" id="A0A0F9VII1"/>
<dbReference type="GO" id="GO:0005886">
    <property type="term" value="C:plasma membrane"/>
    <property type="evidence" value="ECO:0007669"/>
    <property type="project" value="UniProtKB-SubCell"/>
</dbReference>
<dbReference type="SUPFAM" id="SSF56059">
    <property type="entry name" value="Glutathione synthetase ATP-binding domain-like"/>
    <property type="match status" value="1"/>
</dbReference>
<feature type="transmembrane region" description="Helical" evidence="6">
    <location>
        <begin position="63"/>
        <end position="85"/>
    </location>
</feature>
<dbReference type="GO" id="GO:0046872">
    <property type="term" value="F:metal ion binding"/>
    <property type="evidence" value="ECO:0007669"/>
    <property type="project" value="InterPro"/>
</dbReference>
<feature type="domain" description="ATP-grasp" evidence="7">
    <location>
        <begin position="298"/>
        <end position="531"/>
    </location>
</feature>
<dbReference type="GO" id="GO:0005524">
    <property type="term" value="F:ATP binding"/>
    <property type="evidence" value="ECO:0007669"/>
    <property type="project" value="InterPro"/>
</dbReference>
<evidence type="ECO:0000256" key="6">
    <source>
        <dbReference type="SAM" id="Phobius"/>
    </source>
</evidence>
<feature type="transmembrane region" description="Helical" evidence="6">
    <location>
        <begin position="29"/>
        <end position="51"/>
    </location>
</feature>
<keyword evidence="3 6" id="KW-0812">Transmembrane</keyword>
<gene>
    <name evidence="8" type="ORF">LCGC14_0402020</name>
</gene>
<protein>
    <recommendedName>
        <fullName evidence="7">ATP-grasp domain-containing protein</fullName>
    </recommendedName>
</protein>
<sequence>MAVGAAGIVVLVLATRAYGGDVASSRVMQLVNGAGDSGLIVTIAAIILASFISEDLTCIGSGLLAATGAISITTALVGCFLGLWIGDVGIYWGGRLIGRRLLKIPPFKWIIKESAVLRGTAWLKRRGAMVVFIGRFVPGSRMPTYFASGLLHTNAAAFAIYFALASAVWVPLLVGGTYLAGEALADRIVFVVGRPMMGLIALGALLLVAVKVIEPLCSHRGRRLAVGFWKRKLLWEFWPSWVANMPVVLHALWLGVKHDNLALFTAGNPGIELGGFVGESKTRILNDLDPPAELRLAMTLLAADEAPADRLVKVRAFMDREGLSYPIVLKPDVGERGKGVHVVRSDEQALEVLGGCVEAMIVQEYAAGEDFGIFYYRHPTAERGGVYSITRKVFPVVTGDGRRTLEQLILDDPRAVCAAKLYLRVNARRLDYVPPDGKTVQLCEIGNHAQGAIFMDARDLKTPEMEAAFDRVARRFKGFYFGRFDVRTRSIEEFQRGENFKIVELNGVTSGPSHVYDPSIPTREVYRTLFQQWRILFEIAAHNVAAGARKPTARQAFGALWDYYVLRGLGMRPKPRLQTDRVMK</sequence>
<dbReference type="InterPro" id="IPR032818">
    <property type="entry name" value="DedA-like"/>
</dbReference>
<organism evidence="8">
    <name type="scientific">marine sediment metagenome</name>
    <dbReference type="NCBI Taxonomy" id="412755"/>
    <lineage>
        <taxon>unclassified sequences</taxon>
        <taxon>metagenomes</taxon>
        <taxon>ecological metagenomes</taxon>
    </lineage>
</organism>
<keyword evidence="4 6" id="KW-1133">Transmembrane helix</keyword>
<evidence type="ECO:0000256" key="5">
    <source>
        <dbReference type="ARBA" id="ARBA00023136"/>
    </source>
</evidence>